<accession>A0A7J7KM72</accession>
<keyword evidence="4" id="KW-1185">Reference proteome</keyword>
<organism evidence="3 4">
    <name type="scientific">Bugula neritina</name>
    <name type="common">Brown bryozoan</name>
    <name type="synonym">Sertularia neritina</name>
    <dbReference type="NCBI Taxonomy" id="10212"/>
    <lineage>
        <taxon>Eukaryota</taxon>
        <taxon>Metazoa</taxon>
        <taxon>Spiralia</taxon>
        <taxon>Lophotrochozoa</taxon>
        <taxon>Bryozoa</taxon>
        <taxon>Gymnolaemata</taxon>
        <taxon>Cheilostomatida</taxon>
        <taxon>Flustrina</taxon>
        <taxon>Buguloidea</taxon>
        <taxon>Bugulidae</taxon>
        <taxon>Bugula</taxon>
    </lineage>
</organism>
<dbReference type="Proteomes" id="UP000593567">
    <property type="component" value="Unassembled WGS sequence"/>
</dbReference>
<feature type="coiled-coil region" evidence="1">
    <location>
        <begin position="278"/>
        <end position="346"/>
    </location>
</feature>
<evidence type="ECO:0000313" key="3">
    <source>
        <dbReference type="EMBL" id="KAF6039260.1"/>
    </source>
</evidence>
<evidence type="ECO:0000256" key="1">
    <source>
        <dbReference type="SAM" id="Coils"/>
    </source>
</evidence>
<comment type="caution">
    <text evidence="3">The sequence shown here is derived from an EMBL/GenBank/DDBJ whole genome shotgun (WGS) entry which is preliminary data.</text>
</comment>
<gene>
    <name evidence="3" type="ORF">EB796_002455</name>
</gene>
<name>A0A7J7KM72_BUGNE</name>
<reference evidence="3" key="1">
    <citation type="submission" date="2020-06" db="EMBL/GenBank/DDBJ databases">
        <title>Draft genome of Bugula neritina, a colonial animal packing powerful symbionts and potential medicines.</title>
        <authorList>
            <person name="Rayko M."/>
        </authorList>
    </citation>
    <scope>NUCLEOTIDE SEQUENCE [LARGE SCALE GENOMIC DNA]</scope>
    <source>
        <strain evidence="3">Kwan_BN1</strain>
    </source>
</reference>
<feature type="region of interest" description="Disordered" evidence="2">
    <location>
        <begin position="245"/>
        <end position="271"/>
    </location>
</feature>
<protein>
    <submittedName>
        <fullName evidence="3">Uncharacterized protein</fullName>
    </submittedName>
</protein>
<dbReference type="AlphaFoldDB" id="A0A7J7KM72"/>
<keyword evidence="1" id="KW-0175">Coiled coil</keyword>
<dbReference type="EMBL" id="VXIV02000288">
    <property type="protein sequence ID" value="KAF6039260.1"/>
    <property type="molecule type" value="Genomic_DNA"/>
</dbReference>
<feature type="coiled-coil region" evidence="1">
    <location>
        <begin position="98"/>
        <end position="238"/>
    </location>
</feature>
<proteinExistence type="predicted"/>
<evidence type="ECO:0000256" key="2">
    <source>
        <dbReference type="SAM" id="MobiDB-lite"/>
    </source>
</evidence>
<sequence length="360" mass="42121">MLLIAIALIQEVKAARDQVKEEYKVMQSQLIRKVESFENMFEMGSDALKGKLKADFFQLVEEQTQNEVEVAKRHLESAFQLEKDELFDLLNKEKQSMEDQFNDRLYELEDQMEDIEENVRGECEEEFLEQIQVVQLAFNEEREEYETQINALKAKLTSVERQLEQSVDKKELRKLMQERDQSMNERDDVQLEKNKMMLARNNLERELEKVQRLHKDEKSALQNQIKELHQELATLQTSTAAPSYKQVAPPLNNTCTESELSDKEKTSSESSQLLVKKLSDAEEKIFNLTAELHLAKSQHSREVQDLKLLLNKGPNSDAYSTLQNRLDKEIKRCQELEEALKVQSTEGRRLLLELYFDNSN</sequence>
<evidence type="ECO:0000313" key="4">
    <source>
        <dbReference type="Proteomes" id="UP000593567"/>
    </source>
</evidence>